<keyword evidence="2" id="KW-0472">Membrane</keyword>
<evidence type="ECO:0000313" key="3">
    <source>
        <dbReference type="EMBL" id="GAA2718696.1"/>
    </source>
</evidence>
<feature type="transmembrane region" description="Helical" evidence="2">
    <location>
        <begin position="6"/>
        <end position="27"/>
    </location>
</feature>
<evidence type="ECO:0000313" key="4">
    <source>
        <dbReference type="Proteomes" id="UP001501842"/>
    </source>
</evidence>
<feature type="compositionally biased region" description="Basic and acidic residues" evidence="1">
    <location>
        <begin position="32"/>
        <end position="41"/>
    </location>
</feature>
<gene>
    <name evidence="3" type="ORF">GCM10010439_02200</name>
</gene>
<reference evidence="3 4" key="1">
    <citation type="journal article" date="2019" name="Int. J. Syst. Evol. Microbiol.">
        <title>The Global Catalogue of Microorganisms (GCM) 10K type strain sequencing project: providing services to taxonomists for standard genome sequencing and annotation.</title>
        <authorList>
            <consortium name="The Broad Institute Genomics Platform"/>
            <consortium name="The Broad Institute Genome Sequencing Center for Infectious Disease"/>
            <person name="Wu L."/>
            <person name="Ma J."/>
        </authorList>
    </citation>
    <scope>NUCLEOTIDE SEQUENCE [LARGE SCALE GENOMIC DNA]</scope>
    <source>
        <strain evidence="3 4">JCM 8201</strain>
    </source>
</reference>
<sequence length="159" mass="16742">MSPPRRIVWAGLAVVVAVVAVVAGILLTGGGPEKKANDKGDVALTEPAAPPEPADEELLPDAAPKAKPEITPQATGLKEEKVPEVKSDKEWQGVPPEAGGCDRDYGGATQCVPWTFPDGITEYADKCLWLKLNGFADLKVNGTDRQKLDPDGDKIACNG</sequence>
<feature type="region of interest" description="Disordered" evidence="1">
    <location>
        <begin position="30"/>
        <end position="104"/>
    </location>
</feature>
<organism evidence="3 4">
    <name type="scientific">Actinocorallia aurantiaca</name>
    <dbReference type="NCBI Taxonomy" id="46204"/>
    <lineage>
        <taxon>Bacteria</taxon>
        <taxon>Bacillati</taxon>
        <taxon>Actinomycetota</taxon>
        <taxon>Actinomycetes</taxon>
        <taxon>Streptosporangiales</taxon>
        <taxon>Thermomonosporaceae</taxon>
        <taxon>Actinocorallia</taxon>
    </lineage>
</organism>
<proteinExistence type="predicted"/>
<dbReference type="EMBL" id="BAAATZ010000002">
    <property type="protein sequence ID" value="GAA2718696.1"/>
    <property type="molecule type" value="Genomic_DNA"/>
</dbReference>
<keyword evidence="2" id="KW-0812">Transmembrane</keyword>
<evidence type="ECO:0008006" key="5">
    <source>
        <dbReference type="Google" id="ProtNLM"/>
    </source>
</evidence>
<dbReference type="Proteomes" id="UP001501842">
    <property type="component" value="Unassembled WGS sequence"/>
</dbReference>
<accession>A0ABN3TUB7</accession>
<feature type="compositionally biased region" description="Basic and acidic residues" evidence="1">
    <location>
        <begin position="77"/>
        <end position="91"/>
    </location>
</feature>
<keyword evidence="2" id="KW-1133">Transmembrane helix</keyword>
<evidence type="ECO:0000256" key="1">
    <source>
        <dbReference type="SAM" id="MobiDB-lite"/>
    </source>
</evidence>
<dbReference type="RefSeq" id="WP_344448155.1">
    <property type="nucleotide sequence ID" value="NZ_BAAATZ010000002.1"/>
</dbReference>
<protein>
    <recommendedName>
        <fullName evidence="5">Excalibur calcium-binding domain-containing protein</fullName>
    </recommendedName>
</protein>
<comment type="caution">
    <text evidence="3">The sequence shown here is derived from an EMBL/GenBank/DDBJ whole genome shotgun (WGS) entry which is preliminary data.</text>
</comment>
<evidence type="ECO:0000256" key="2">
    <source>
        <dbReference type="SAM" id="Phobius"/>
    </source>
</evidence>
<name>A0ABN3TUB7_9ACTN</name>
<keyword evidence="4" id="KW-1185">Reference proteome</keyword>